<dbReference type="Proteomes" id="UP000266204">
    <property type="component" value="Segment"/>
</dbReference>
<evidence type="ECO:0000313" key="2">
    <source>
        <dbReference type="Proteomes" id="UP000266204"/>
    </source>
</evidence>
<dbReference type="InterPro" id="IPR057916">
    <property type="entry name" value="P22_gp7"/>
</dbReference>
<dbReference type="EMBL" id="MH363708">
    <property type="protein sequence ID" value="AXC34342.1"/>
    <property type="molecule type" value="Genomic_DNA"/>
</dbReference>
<organism evidence="1 2">
    <name type="scientific">Escherichia phage C130_2</name>
    <dbReference type="NCBI Taxonomy" id="2234093"/>
    <lineage>
        <taxon>Viruses</taxon>
        <taxon>Duplodnaviria</taxon>
        <taxon>Heunggongvirae</taxon>
        <taxon>Uroviricota</taxon>
        <taxon>Caudoviricetes</taxon>
        <taxon>Hungariovirus</taxon>
        <taxon>Hungariovirus C1302</taxon>
    </lineage>
</organism>
<sequence length="220" mass="22547">MGGIVSGVTNAVGGLLGGIGTNKQLKQQSKYTDKAMGAQREGLQTAQNYLDPYVDAGQDALGQAQGQLSDGFDRAGLLSDFYGGQEYGLMSNAANNAALASAEATGTLGASTTQNRLGSIASQLGQNYLTQMYQQYQDRFSNLMDIAGTGANAGAQLGGFATGTANNLSGLYQTKGNIQGQKAALPWMTAAYMNNSIGNGVAQDLNGAPQAAGSFFGAMI</sequence>
<protein>
    <submittedName>
        <fullName evidence="1">DNA transfer protein</fullName>
    </submittedName>
</protein>
<evidence type="ECO:0000313" key="1">
    <source>
        <dbReference type="EMBL" id="AXC34342.1"/>
    </source>
</evidence>
<name>A0A384ZRS7_9CAUD</name>
<accession>A0A384ZRS7</accession>
<reference evidence="1 2" key="1">
    <citation type="journal article" date="2018" name="Arch. Virol.">
        <title>Complete genome sequence of C130_2, a novel myovirus infecting pathogenic Escherichia coli and Shigella strains.</title>
        <authorList>
            <person name="Svab D."/>
            <person name="Falgenhauer L."/>
            <person name="Rohde M."/>
            <person name="Chakraborty T."/>
            <person name="Toth I."/>
        </authorList>
    </citation>
    <scope>NUCLEOTIDE SEQUENCE [LARGE SCALE GENOMIC DNA]</scope>
</reference>
<proteinExistence type="predicted"/>
<keyword evidence="2" id="KW-1185">Reference proteome</keyword>
<dbReference type="Pfam" id="PF25688">
    <property type="entry name" value="P22_gp7"/>
    <property type="match status" value="1"/>
</dbReference>
<gene>
    <name evidence="1" type="ORF">1302_0032</name>
</gene>